<protein>
    <submittedName>
        <fullName evidence="1">DUF5813 family protein</fullName>
    </submittedName>
</protein>
<name>A0AAV3UER4_9EURY</name>
<keyword evidence="2" id="KW-1185">Reference proteome</keyword>
<sequence>MTQTSIEREFDLHDGFEKDGKETYVATTTPFDGIVRVTDETVSVTIRMPMLSAVVEDESVADVVENGWFETLELRLEDAHTVASTDDITSPEIVREGDEAVLSLELSGYPDKVPNDAMAVVDYVEGTWVQGIVPGYEYGNPAAGLLSQAHQSYD</sequence>
<proteinExistence type="predicted"/>
<organism evidence="1 2">
    <name type="scientific">Haladaptatus pallidirubidus</name>
    <dbReference type="NCBI Taxonomy" id="1008152"/>
    <lineage>
        <taxon>Archaea</taxon>
        <taxon>Methanobacteriati</taxon>
        <taxon>Methanobacteriota</taxon>
        <taxon>Stenosarchaea group</taxon>
        <taxon>Halobacteria</taxon>
        <taxon>Halobacteriales</taxon>
        <taxon>Haladaptataceae</taxon>
        <taxon>Haladaptatus</taxon>
    </lineage>
</organism>
<dbReference type="Proteomes" id="UP001501729">
    <property type="component" value="Unassembled WGS sequence"/>
</dbReference>
<dbReference type="GeneID" id="68612016"/>
<accession>A0AAV3UER4</accession>
<dbReference type="InterPro" id="IPR043851">
    <property type="entry name" value="DUF5813"/>
</dbReference>
<dbReference type="RefSeq" id="WP_227776213.1">
    <property type="nucleotide sequence ID" value="NZ_BAABKX010000001.1"/>
</dbReference>
<dbReference type="EMBL" id="BAABKX010000001">
    <property type="protein sequence ID" value="GAA5045813.1"/>
    <property type="molecule type" value="Genomic_DNA"/>
</dbReference>
<comment type="caution">
    <text evidence="1">The sequence shown here is derived from an EMBL/GenBank/DDBJ whole genome shotgun (WGS) entry which is preliminary data.</text>
</comment>
<evidence type="ECO:0000313" key="2">
    <source>
        <dbReference type="Proteomes" id="UP001501729"/>
    </source>
</evidence>
<evidence type="ECO:0000313" key="1">
    <source>
        <dbReference type="EMBL" id="GAA5045813.1"/>
    </source>
</evidence>
<reference evidence="1 2" key="1">
    <citation type="journal article" date="2019" name="Int. J. Syst. Evol. Microbiol.">
        <title>The Global Catalogue of Microorganisms (GCM) 10K type strain sequencing project: providing services to taxonomists for standard genome sequencing and annotation.</title>
        <authorList>
            <consortium name="The Broad Institute Genomics Platform"/>
            <consortium name="The Broad Institute Genome Sequencing Center for Infectious Disease"/>
            <person name="Wu L."/>
            <person name="Ma J."/>
        </authorList>
    </citation>
    <scope>NUCLEOTIDE SEQUENCE [LARGE SCALE GENOMIC DNA]</scope>
    <source>
        <strain evidence="1 2">JCM 17504</strain>
    </source>
</reference>
<gene>
    <name evidence="1" type="ORF">GCM10025751_14290</name>
</gene>
<dbReference type="Pfam" id="PF19130">
    <property type="entry name" value="DUF5813"/>
    <property type="match status" value="1"/>
</dbReference>
<dbReference type="AlphaFoldDB" id="A0AAV3UER4"/>